<organism evidence="2 3">
    <name type="scientific">Alkalihalophilus lindianensis</name>
    <dbReference type="NCBI Taxonomy" id="1630542"/>
    <lineage>
        <taxon>Bacteria</taxon>
        <taxon>Bacillati</taxon>
        <taxon>Bacillota</taxon>
        <taxon>Bacilli</taxon>
        <taxon>Bacillales</taxon>
        <taxon>Bacillaceae</taxon>
        <taxon>Alkalihalophilus</taxon>
    </lineage>
</organism>
<comment type="caution">
    <text evidence="2">The sequence shown here is derived from an EMBL/GenBank/DDBJ whole genome shotgun (WGS) entry which is preliminary data.</text>
</comment>
<feature type="non-terminal residue" evidence="2">
    <location>
        <position position="63"/>
    </location>
</feature>
<keyword evidence="3" id="KW-1185">Reference proteome</keyword>
<sequence>MKKENSEHEIVSQANTTQYHAWKGSIGMDHDLQKRATDNQEGGEPQKEENPSSALIDKIQQLG</sequence>
<accession>A0ABU3XIR8</accession>
<evidence type="ECO:0000313" key="2">
    <source>
        <dbReference type="EMBL" id="MDV2687527.1"/>
    </source>
</evidence>
<reference evidence="2 3" key="1">
    <citation type="submission" date="2023-10" db="EMBL/GenBank/DDBJ databases">
        <title>Screening of Alkalihalobacillus lindianensis BZ-TG-R113 and Its Alleviation of Salt Stress on Rapeseed Growth.</title>
        <authorList>
            <person name="Zhao B."/>
            <person name="Guo T."/>
        </authorList>
    </citation>
    <scope>NUCLEOTIDE SEQUENCE [LARGE SCALE GENOMIC DNA]</scope>
    <source>
        <strain evidence="2 3">BZ-TG-R113</strain>
    </source>
</reference>
<feature type="region of interest" description="Disordered" evidence="1">
    <location>
        <begin position="1"/>
        <end position="63"/>
    </location>
</feature>
<evidence type="ECO:0000313" key="3">
    <source>
        <dbReference type="Proteomes" id="UP001287282"/>
    </source>
</evidence>
<dbReference type="EMBL" id="JAWJBA010000858">
    <property type="protein sequence ID" value="MDV2687527.1"/>
    <property type="molecule type" value="Genomic_DNA"/>
</dbReference>
<protein>
    <submittedName>
        <fullName evidence="2">Uncharacterized protein</fullName>
    </submittedName>
</protein>
<feature type="compositionally biased region" description="Basic and acidic residues" evidence="1">
    <location>
        <begin position="1"/>
        <end position="10"/>
    </location>
</feature>
<gene>
    <name evidence="2" type="ORF">RYX56_24575</name>
</gene>
<proteinExistence type="predicted"/>
<evidence type="ECO:0000256" key="1">
    <source>
        <dbReference type="SAM" id="MobiDB-lite"/>
    </source>
</evidence>
<feature type="compositionally biased region" description="Basic and acidic residues" evidence="1">
    <location>
        <begin position="28"/>
        <end position="50"/>
    </location>
</feature>
<name>A0ABU3XIR8_9BACI</name>
<dbReference type="Proteomes" id="UP001287282">
    <property type="component" value="Unassembled WGS sequence"/>
</dbReference>